<gene>
    <name evidence="2" type="ORF">GCM10010178_89810</name>
</gene>
<keyword evidence="3" id="KW-1185">Reference proteome</keyword>
<organism evidence="2 3">
    <name type="scientific">Lentzea flava</name>
    <dbReference type="NCBI Taxonomy" id="103732"/>
    <lineage>
        <taxon>Bacteria</taxon>
        <taxon>Bacillati</taxon>
        <taxon>Actinomycetota</taxon>
        <taxon>Actinomycetes</taxon>
        <taxon>Pseudonocardiales</taxon>
        <taxon>Pseudonocardiaceae</taxon>
        <taxon>Lentzea</taxon>
    </lineage>
</organism>
<keyword evidence="1" id="KW-0472">Membrane</keyword>
<evidence type="ECO:0000256" key="1">
    <source>
        <dbReference type="SAM" id="Phobius"/>
    </source>
</evidence>
<evidence type="ECO:0000313" key="2">
    <source>
        <dbReference type="EMBL" id="GGU85735.1"/>
    </source>
</evidence>
<keyword evidence="1" id="KW-1133">Transmembrane helix</keyword>
<comment type="caution">
    <text evidence="2">The sequence shown here is derived from an EMBL/GenBank/DDBJ whole genome shotgun (WGS) entry which is preliminary data.</text>
</comment>
<proteinExistence type="predicted"/>
<protein>
    <submittedName>
        <fullName evidence="2">Uncharacterized protein</fullName>
    </submittedName>
</protein>
<evidence type="ECO:0000313" key="3">
    <source>
        <dbReference type="Proteomes" id="UP000649573"/>
    </source>
</evidence>
<accession>A0ABQ2VIR1</accession>
<dbReference type="EMBL" id="BMRE01000097">
    <property type="protein sequence ID" value="GGU85735.1"/>
    <property type="molecule type" value="Genomic_DNA"/>
</dbReference>
<name>A0ABQ2VIR1_9PSEU</name>
<reference evidence="3" key="1">
    <citation type="journal article" date="2019" name="Int. J. Syst. Evol. Microbiol.">
        <title>The Global Catalogue of Microorganisms (GCM) 10K type strain sequencing project: providing services to taxonomists for standard genome sequencing and annotation.</title>
        <authorList>
            <consortium name="The Broad Institute Genomics Platform"/>
            <consortium name="The Broad Institute Genome Sequencing Center for Infectious Disease"/>
            <person name="Wu L."/>
            <person name="Ma J."/>
        </authorList>
    </citation>
    <scope>NUCLEOTIDE SEQUENCE [LARGE SCALE GENOMIC DNA]</scope>
    <source>
        <strain evidence="3">JCM 3296</strain>
    </source>
</reference>
<sequence>MFEHLWSTAVEEQFYLVWPTLLLIIALWVRRVDVPRPVQAARGNHALVVTVEILVIALTSFGESGFRRVVIS</sequence>
<dbReference type="Proteomes" id="UP000649573">
    <property type="component" value="Unassembled WGS sequence"/>
</dbReference>
<keyword evidence="1" id="KW-0812">Transmembrane</keyword>
<feature type="transmembrane region" description="Helical" evidence="1">
    <location>
        <begin position="15"/>
        <end position="32"/>
    </location>
</feature>